<keyword evidence="2" id="KW-1185">Reference proteome</keyword>
<sequence length="85" mass="9833">MRKSNKKRTAYPKQYLATAHEIAPRRIGEKQDGTVNSRFTELFWIRPRLKISEPALHSRYLLGTPTGRRLILDGSFKSTYAADVR</sequence>
<gene>
    <name evidence="1" type="ORF">AVEN_91144_1</name>
</gene>
<organism evidence="1 2">
    <name type="scientific">Araneus ventricosus</name>
    <name type="common">Orbweaver spider</name>
    <name type="synonym">Epeira ventricosa</name>
    <dbReference type="NCBI Taxonomy" id="182803"/>
    <lineage>
        <taxon>Eukaryota</taxon>
        <taxon>Metazoa</taxon>
        <taxon>Ecdysozoa</taxon>
        <taxon>Arthropoda</taxon>
        <taxon>Chelicerata</taxon>
        <taxon>Arachnida</taxon>
        <taxon>Araneae</taxon>
        <taxon>Araneomorphae</taxon>
        <taxon>Entelegynae</taxon>
        <taxon>Araneoidea</taxon>
        <taxon>Araneidae</taxon>
        <taxon>Araneus</taxon>
    </lineage>
</organism>
<protein>
    <submittedName>
        <fullName evidence="1">Uncharacterized protein</fullName>
    </submittedName>
</protein>
<accession>A0A4Y2E516</accession>
<proteinExistence type="predicted"/>
<reference evidence="1 2" key="1">
    <citation type="journal article" date="2019" name="Sci. Rep.">
        <title>Orb-weaving spider Araneus ventricosus genome elucidates the spidroin gene catalogue.</title>
        <authorList>
            <person name="Kono N."/>
            <person name="Nakamura H."/>
            <person name="Ohtoshi R."/>
            <person name="Moran D.A.P."/>
            <person name="Shinohara A."/>
            <person name="Yoshida Y."/>
            <person name="Fujiwara M."/>
            <person name="Mori M."/>
            <person name="Tomita M."/>
            <person name="Arakawa K."/>
        </authorList>
    </citation>
    <scope>NUCLEOTIDE SEQUENCE [LARGE SCALE GENOMIC DNA]</scope>
</reference>
<evidence type="ECO:0000313" key="1">
    <source>
        <dbReference type="EMBL" id="GBM23807.1"/>
    </source>
</evidence>
<dbReference type="EMBL" id="BGPR01000504">
    <property type="protein sequence ID" value="GBM23807.1"/>
    <property type="molecule type" value="Genomic_DNA"/>
</dbReference>
<comment type="caution">
    <text evidence="1">The sequence shown here is derived from an EMBL/GenBank/DDBJ whole genome shotgun (WGS) entry which is preliminary data.</text>
</comment>
<evidence type="ECO:0000313" key="2">
    <source>
        <dbReference type="Proteomes" id="UP000499080"/>
    </source>
</evidence>
<dbReference type="Proteomes" id="UP000499080">
    <property type="component" value="Unassembled WGS sequence"/>
</dbReference>
<dbReference type="AlphaFoldDB" id="A0A4Y2E516"/>
<name>A0A4Y2E516_ARAVE</name>